<dbReference type="PANTHER" id="PTHR30466">
    <property type="entry name" value="FLAVIN REDUCTASE"/>
    <property type="match status" value="1"/>
</dbReference>
<evidence type="ECO:0000259" key="2">
    <source>
        <dbReference type="SMART" id="SM00903"/>
    </source>
</evidence>
<dbReference type="AlphaFoldDB" id="A0A4Y7Q8Q6"/>
<dbReference type="EMBL" id="ML170169">
    <property type="protein sequence ID" value="TDL23726.1"/>
    <property type="molecule type" value="Genomic_DNA"/>
</dbReference>
<keyword evidence="4" id="KW-1185">Reference proteome</keyword>
<sequence length="228" mass="24930">MLVGAVRHRLLTTYPRRLFSADASTKNALRVLLRETAQSVAVVTTILPTDASHFHGATLSSFTSIAMDPHPLVAFSLRIPSRMAAALQLGNPRSEHTPNMVVNILSSSQSTTAVHFSRPDLYPEPFRLSPHILSKEGIPILAGSLGALSCNLIQCISLHGLRPQNLSKEANEDVDAAESREDGVLSELFIARVLRVESLEGHEPAQRLPLLYHHRQYATAHPLESGQN</sequence>
<keyword evidence="1" id="KW-0560">Oxidoreductase</keyword>
<dbReference type="STRING" id="50990.A0A4Y7Q8Q6"/>
<feature type="domain" description="Flavin reductase like" evidence="2">
    <location>
        <begin position="33"/>
        <end position="219"/>
    </location>
</feature>
<organism evidence="3 4">
    <name type="scientific">Rickenella mellea</name>
    <dbReference type="NCBI Taxonomy" id="50990"/>
    <lineage>
        <taxon>Eukaryota</taxon>
        <taxon>Fungi</taxon>
        <taxon>Dikarya</taxon>
        <taxon>Basidiomycota</taxon>
        <taxon>Agaricomycotina</taxon>
        <taxon>Agaricomycetes</taxon>
        <taxon>Hymenochaetales</taxon>
        <taxon>Rickenellaceae</taxon>
        <taxon>Rickenella</taxon>
    </lineage>
</organism>
<dbReference type="OrthoDB" id="2015405at2759"/>
<dbReference type="InterPro" id="IPR012349">
    <property type="entry name" value="Split_barrel_FMN-bd"/>
</dbReference>
<dbReference type="VEuPathDB" id="FungiDB:BD410DRAFT_786995"/>
<dbReference type="Pfam" id="PF01613">
    <property type="entry name" value="Flavin_Reduct"/>
    <property type="match status" value="1"/>
</dbReference>
<dbReference type="SMART" id="SM00903">
    <property type="entry name" value="Flavin_Reduct"/>
    <property type="match status" value="1"/>
</dbReference>
<gene>
    <name evidence="3" type="ORF">BD410DRAFT_786995</name>
</gene>
<proteinExistence type="predicted"/>
<dbReference type="GO" id="GO:0010181">
    <property type="term" value="F:FMN binding"/>
    <property type="evidence" value="ECO:0007669"/>
    <property type="project" value="InterPro"/>
</dbReference>
<dbReference type="Proteomes" id="UP000294933">
    <property type="component" value="Unassembled WGS sequence"/>
</dbReference>
<evidence type="ECO:0000313" key="4">
    <source>
        <dbReference type="Proteomes" id="UP000294933"/>
    </source>
</evidence>
<accession>A0A4Y7Q8Q6</accession>
<evidence type="ECO:0000256" key="1">
    <source>
        <dbReference type="ARBA" id="ARBA00023002"/>
    </source>
</evidence>
<dbReference type="InterPro" id="IPR002563">
    <property type="entry name" value="Flavin_Rdtase-like_dom"/>
</dbReference>
<protein>
    <recommendedName>
        <fullName evidence="2">Flavin reductase like domain-containing protein</fullName>
    </recommendedName>
</protein>
<evidence type="ECO:0000313" key="3">
    <source>
        <dbReference type="EMBL" id="TDL23726.1"/>
    </source>
</evidence>
<dbReference type="GO" id="GO:0042602">
    <property type="term" value="F:riboflavin reductase (NADPH) activity"/>
    <property type="evidence" value="ECO:0007669"/>
    <property type="project" value="TreeGrafter"/>
</dbReference>
<reference evidence="3 4" key="1">
    <citation type="submission" date="2018-06" db="EMBL/GenBank/DDBJ databases">
        <title>A transcriptomic atlas of mushroom development highlights an independent origin of complex multicellularity.</title>
        <authorList>
            <consortium name="DOE Joint Genome Institute"/>
            <person name="Krizsan K."/>
            <person name="Almasi E."/>
            <person name="Merenyi Z."/>
            <person name="Sahu N."/>
            <person name="Viragh M."/>
            <person name="Koszo T."/>
            <person name="Mondo S."/>
            <person name="Kiss B."/>
            <person name="Balint B."/>
            <person name="Kues U."/>
            <person name="Barry K."/>
            <person name="Hegedus J.C."/>
            <person name="Henrissat B."/>
            <person name="Johnson J."/>
            <person name="Lipzen A."/>
            <person name="Ohm R."/>
            <person name="Nagy I."/>
            <person name="Pangilinan J."/>
            <person name="Yan J."/>
            <person name="Xiong Y."/>
            <person name="Grigoriev I.V."/>
            <person name="Hibbett D.S."/>
            <person name="Nagy L.G."/>
        </authorList>
    </citation>
    <scope>NUCLEOTIDE SEQUENCE [LARGE SCALE GENOMIC DNA]</scope>
    <source>
        <strain evidence="3 4">SZMC22713</strain>
    </source>
</reference>
<dbReference type="Gene3D" id="2.30.110.10">
    <property type="entry name" value="Electron Transport, Fmn-binding Protein, Chain A"/>
    <property type="match status" value="1"/>
</dbReference>
<name>A0A4Y7Q8Q6_9AGAM</name>
<dbReference type="SUPFAM" id="SSF50475">
    <property type="entry name" value="FMN-binding split barrel"/>
    <property type="match status" value="1"/>
</dbReference>
<dbReference type="InterPro" id="IPR050268">
    <property type="entry name" value="NADH-dep_flavin_reductase"/>
</dbReference>
<dbReference type="PANTHER" id="PTHR30466:SF1">
    <property type="entry name" value="FMN REDUCTASE (NADH) RUTF"/>
    <property type="match status" value="1"/>
</dbReference>